<dbReference type="InterPro" id="IPR013766">
    <property type="entry name" value="Thioredoxin_domain"/>
</dbReference>
<keyword evidence="3" id="KW-1015">Disulfide bond</keyword>
<dbReference type="PANTHER" id="PTHR42852:SF6">
    <property type="entry name" value="THIOL:DISULFIDE INTERCHANGE PROTEIN DSBE"/>
    <property type="match status" value="1"/>
</dbReference>
<dbReference type="InterPro" id="IPR050553">
    <property type="entry name" value="Thioredoxin_ResA/DsbE_sf"/>
</dbReference>
<sequence>MKRALLWLPAVAFVGLIALLASGLFTPADRTVRSALIGQPLPQFALPPIVAGMPGLASSDFGKGEPRLINVFASWCAPCITEAPVLMQLKQAGVKIDGVAVRDTAPALERFLERNGNPFERIGSDVNSRLQFALGSSGVPESFVIDARGRIALQHVGDIKAEDVPAILAAIRDAR</sequence>
<proteinExistence type="predicted"/>
<reference evidence="6 7" key="1">
    <citation type="submission" date="2020-08" db="EMBL/GenBank/DDBJ databases">
        <title>Genome sequence of Sphingomonas lutea KCTC 23642T.</title>
        <authorList>
            <person name="Hyun D.-W."/>
            <person name="Bae J.-W."/>
        </authorList>
    </citation>
    <scope>NUCLEOTIDE SEQUENCE [LARGE SCALE GENOMIC DNA]</scope>
    <source>
        <strain evidence="6 7">KCTC 23642</strain>
    </source>
</reference>
<dbReference type="KEGG" id="slut:H9L13_04310"/>
<evidence type="ECO:0000313" key="7">
    <source>
        <dbReference type="Proteomes" id="UP000515971"/>
    </source>
</evidence>
<dbReference type="AlphaFoldDB" id="A0A7G9SJU0"/>
<evidence type="ECO:0000256" key="3">
    <source>
        <dbReference type="ARBA" id="ARBA00023157"/>
    </source>
</evidence>
<dbReference type="Gene3D" id="3.40.30.10">
    <property type="entry name" value="Glutaredoxin"/>
    <property type="match status" value="1"/>
</dbReference>
<keyword evidence="4" id="KW-0676">Redox-active center</keyword>
<dbReference type="RefSeq" id="WP_187539326.1">
    <property type="nucleotide sequence ID" value="NZ_BAABJT010000001.1"/>
</dbReference>
<dbReference type="GO" id="GO:0017004">
    <property type="term" value="P:cytochrome complex assembly"/>
    <property type="evidence" value="ECO:0007669"/>
    <property type="project" value="UniProtKB-KW"/>
</dbReference>
<protein>
    <submittedName>
        <fullName evidence="6">Redoxin domain-containing protein</fullName>
    </submittedName>
</protein>
<evidence type="ECO:0000256" key="2">
    <source>
        <dbReference type="ARBA" id="ARBA00022748"/>
    </source>
</evidence>
<dbReference type="Pfam" id="PF08534">
    <property type="entry name" value="Redoxin"/>
    <property type="match status" value="1"/>
</dbReference>
<keyword evidence="2" id="KW-0201">Cytochrome c-type biogenesis</keyword>
<dbReference type="GO" id="GO:0030313">
    <property type="term" value="C:cell envelope"/>
    <property type="evidence" value="ECO:0007669"/>
    <property type="project" value="UniProtKB-SubCell"/>
</dbReference>
<name>A0A7G9SJU0_9SPHN</name>
<feature type="domain" description="Thioredoxin" evidence="5">
    <location>
        <begin position="35"/>
        <end position="173"/>
    </location>
</feature>
<dbReference type="PROSITE" id="PS51352">
    <property type="entry name" value="THIOREDOXIN_2"/>
    <property type="match status" value="1"/>
</dbReference>
<dbReference type="InterPro" id="IPR013740">
    <property type="entry name" value="Redoxin"/>
</dbReference>
<dbReference type="InterPro" id="IPR036249">
    <property type="entry name" value="Thioredoxin-like_sf"/>
</dbReference>
<organism evidence="6 7">
    <name type="scientific">Sphingomonas lutea</name>
    <dbReference type="NCBI Taxonomy" id="1045317"/>
    <lineage>
        <taxon>Bacteria</taxon>
        <taxon>Pseudomonadati</taxon>
        <taxon>Pseudomonadota</taxon>
        <taxon>Alphaproteobacteria</taxon>
        <taxon>Sphingomonadales</taxon>
        <taxon>Sphingomonadaceae</taxon>
        <taxon>Sphingomonas</taxon>
    </lineage>
</organism>
<dbReference type="GO" id="GO:0016491">
    <property type="term" value="F:oxidoreductase activity"/>
    <property type="evidence" value="ECO:0007669"/>
    <property type="project" value="InterPro"/>
</dbReference>
<evidence type="ECO:0000313" key="6">
    <source>
        <dbReference type="EMBL" id="QNN68115.1"/>
    </source>
</evidence>
<evidence type="ECO:0000259" key="5">
    <source>
        <dbReference type="PROSITE" id="PS51352"/>
    </source>
</evidence>
<evidence type="ECO:0000256" key="1">
    <source>
        <dbReference type="ARBA" id="ARBA00004196"/>
    </source>
</evidence>
<dbReference type="EMBL" id="CP060718">
    <property type="protein sequence ID" value="QNN68115.1"/>
    <property type="molecule type" value="Genomic_DNA"/>
</dbReference>
<keyword evidence="7" id="KW-1185">Reference proteome</keyword>
<evidence type="ECO:0000256" key="4">
    <source>
        <dbReference type="ARBA" id="ARBA00023284"/>
    </source>
</evidence>
<comment type="subcellular location">
    <subcellularLocation>
        <location evidence="1">Cell envelope</location>
    </subcellularLocation>
</comment>
<gene>
    <name evidence="6" type="ORF">H9L13_04310</name>
</gene>
<accession>A0A7G9SJU0</accession>
<dbReference type="SUPFAM" id="SSF52833">
    <property type="entry name" value="Thioredoxin-like"/>
    <property type="match status" value="1"/>
</dbReference>
<dbReference type="PANTHER" id="PTHR42852">
    <property type="entry name" value="THIOL:DISULFIDE INTERCHANGE PROTEIN DSBE"/>
    <property type="match status" value="1"/>
</dbReference>
<dbReference type="Proteomes" id="UP000515971">
    <property type="component" value="Chromosome"/>
</dbReference>